<dbReference type="PROSITE" id="PS50949">
    <property type="entry name" value="HTH_GNTR"/>
    <property type="match status" value="1"/>
</dbReference>
<dbReference type="GO" id="GO:0003677">
    <property type="term" value="F:DNA binding"/>
    <property type="evidence" value="ECO:0007669"/>
    <property type="project" value="UniProtKB-KW"/>
</dbReference>
<evidence type="ECO:0000256" key="3">
    <source>
        <dbReference type="ARBA" id="ARBA00023163"/>
    </source>
</evidence>
<evidence type="ECO:0000256" key="2">
    <source>
        <dbReference type="ARBA" id="ARBA00023125"/>
    </source>
</evidence>
<dbReference type="Gene3D" id="1.20.120.530">
    <property type="entry name" value="GntR ligand-binding domain-like"/>
    <property type="match status" value="1"/>
</dbReference>
<dbReference type="InterPro" id="IPR036390">
    <property type="entry name" value="WH_DNA-bd_sf"/>
</dbReference>
<reference evidence="5 6" key="1">
    <citation type="submission" date="2019-12" db="EMBL/GenBank/DDBJ databases">
        <title>Rhizobium genotypes associated with high levels of biological nitrogen fixation by grain legumes in a temperate-maritime cropping system.</title>
        <authorList>
            <person name="Maluk M."/>
            <person name="Francesc Ferrando Molina F."/>
            <person name="Lopez Del Egido L."/>
            <person name="Lafos M."/>
            <person name="Langarica-Fuentes A."/>
            <person name="Gebre Yohannes G."/>
            <person name="Young M.W."/>
            <person name="Martin P."/>
            <person name="Gantlett R."/>
            <person name="Kenicer G."/>
            <person name="Hawes C."/>
            <person name="Begg G.S."/>
            <person name="Quilliam R.S."/>
            <person name="Squire G.R."/>
            <person name="Poole P.S."/>
            <person name="Young P.W."/>
            <person name="Iannetta P.M."/>
            <person name="James E.K."/>
        </authorList>
    </citation>
    <scope>NUCLEOTIDE SEQUENCE [LARGE SCALE GENOMIC DNA]</scope>
    <source>
        <strain evidence="5 6">JHI1118</strain>
    </source>
</reference>
<protein>
    <submittedName>
        <fullName evidence="5">FCD domain-containing protein</fullName>
    </submittedName>
</protein>
<comment type="caution">
    <text evidence="5">The sequence shown here is derived from an EMBL/GenBank/DDBJ whole genome shotgun (WGS) entry which is preliminary data.</text>
</comment>
<evidence type="ECO:0000313" key="5">
    <source>
        <dbReference type="EMBL" id="NEI74023.1"/>
    </source>
</evidence>
<dbReference type="Pfam" id="PF00392">
    <property type="entry name" value="GntR"/>
    <property type="match status" value="1"/>
</dbReference>
<keyword evidence="1" id="KW-0805">Transcription regulation</keyword>
<dbReference type="Gene3D" id="1.10.10.10">
    <property type="entry name" value="Winged helix-like DNA-binding domain superfamily/Winged helix DNA-binding domain"/>
    <property type="match status" value="1"/>
</dbReference>
<dbReference type="SMART" id="SM00895">
    <property type="entry name" value="FCD"/>
    <property type="match status" value="1"/>
</dbReference>
<dbReference type="PANTHER" id="PTHR43537">
    <property type="entry name" value="TRANSCRIPTIONAL REGULATOR, GNTR FAMILY"/>
    <property type="match status" value="1"/>
</dbReference>
<dbReference type="GO" id="GO:0003700">
    <property type="term" value="F:DNA-binding transcription factor activity"/>
    <property type="evidence" value="ECO:0007669"/>
    <property type="project" value="InterPro"/>
</dbReference>
<dbReference type="InterPro" id="IPR008920">
    <property type="entry name" value="TF_FadR/GntR_C"/>
</dbReference>
<feature type="domain" description="HTH gntR-type" evidence="4">
    <location>
        <begin position="41"/>
        <end position="108"/>
    </location>
</feature>
<evidence type="ECO:0000313" key="6">
    <source>
        <dbReference type="Proteomes" id="UP000483035"/>
    </source>
</evidence>
<dbReference type="InterPro" id="IPR000524">
    <property type="entry name" value="Tscrpt_reg_HTH_GntR"/>
</dbReference>
<organism evidence="5 6">
    <name type="scientific">Rhizobium lusitanum</name>
    <dbReference type="NCBI Taxonomy" id="293958"/>
    <lineage>
        <taxon>Bacteria</taxon>
        <taxon>Pseudomonadati</taxon>
        <taxon>Pseudomonadota</taxon>
        <taxon>Alphaproteobacteria</taxon>
        <taxon>Hyphomicrobiales</taxon>
        <taxon>Rhizobiaceae</taxon>
        <taxon>Rhizobium/Agrobacterium group</taxon>
        <taxon>Rhizobium</taxon>
    </lineage>
</organism>
<keyword evidence="2" id="KW-0238">DNA-binding</keyword>
<name>A0A6L9UDJ5_9HYPH</name>
<dbReference type="CDD" id="cd07377">
    <property type="entry name" value="WHTH_GntR"/>
    <property type="match status" value="1"/>
</dbReference>
<dbReference type="PANTHER" id="PTHR43537:SF45">
    <property type="entry name" value="GNTR FAMILY REGULATORY PROTEIN"/>
    <property type="match status" value="1"/>
</dbReference>
<dbReference type="SMART" id="SM00345">
    <property type="entry name" value="HTH_GNTR"/>
    <property type="match status" value="1"/>
</dbReference>
<accession>A0A6L9UDJ5</accession>
<evidence type="ECO:0000259" key="4">
    <source>
        <dbReference type="PROSITE" id="PS50949"/>
    </source>
</evidence>
<dbReference type="Proteomes" id="UP000483035">
    <property type="component" value="Unassembled WGS sequence"/>
</dbReference>
<evidence type="ECO:0000256" key="1">
    <source>
        <dbReference type="ARBA" id="ARBA00023015"/>
    </source>
</evidence>
<gene>
    <name evidence="5" type="ORF">GR212_31170</name>
</gene>
<dbReference type="EMBL" id="WUEY01000024">
    <property type="protein sequence ID" value="NEI74023.1"/>
    <property type="molecule type" value="Genomic_DNA"/>
</dbReference>
<dbReference type="AlphaFoldDB" id="A0A6L9UDJ5"/>
<dbReference type="SUPFAM" id="SSF48008">
    <property type="entry name" value="GntR ligand-binding domain-like"/>
    <property type="match status" value="1"/>
</dbReference>
<proteinExistence type="predicted"/>
<dbReference type="InterPro" id="IPR011711">
    <property type="entry name" value="GntR_C"/>
</dbReference>
<dbReference type="InterPro" id="IPR036388">
    <property type="entry name" value="WH-like_DNA-bd_sf"/>
</dbReference>
<keyword evidence="3" id="KW-0804">Transcription</keyword>
<dbReference type="Pfam" id="PF07729">
    <property type="entry name" value="FCD"/>
    <property type="match status" value="1"/>
</dbReference>
<dbReference type="SUPFAM" id="SSF46785">
    <property type="entry name" value="Winged helix' DNA-binding domain"/>
    <property type="match status" value="1"/>
</dbReference>
<sequence length="247" mass="27160">MSCSFEWIGRWAPSGYLLVVRSDFMASLKQDEIQAPVIQRNSVANQVYLDLRSRILSGQIPQGERLVEATIARSLGISRAPVREAVNRLMEGGLLENRTHFGPSVISMSPEKIHELYAVRNSIEALAIQAVTKKHSKDDLKELRSLIQVMADRAAAGDLAGVVEAELDFHEALWRMAGNPYIEKIAGLLFDHMRLALTIDNAAYGNLLDVALEHEPLVAAIESGNADNAAEALTRHIMSSLDAFSQS</sequence>